<sequence>MLELYQKESCPYSRKVRARLSELGLSWVAHSTEEGSRSSEVLEKLSGSHQVPFLVDAERGVMMAESDAIVEYLNEHYASGRS</sequence>
<dbReference type="RefSeq" id="WP_166397849.1">
    <property type="nucleotide sequence ID" value="NZ_CP045121.1"/>
</dbReference>
<dbReference type="PROSITE" id="PS50404">
    <property type="entry name" value="GST_NTER"/>
    <property type="match status" value="1"/>
</dbReference>
<feature type="domain" description="GST N-terminal" evidence="1">
    <location>
        <begin position="1"/>
        <end position="81"/>
    </location>
</feature>
<accession>A0A6G8Q128</accession>
<protein>
    <submittedName>
        <fullName evidence="2">Glutaredoxin</fullName>
    </submittedName>
</protein>
<dbReference type="InterPro" id="IPR036249">
    <property type="entry name" value="Thioredoxin-like_sf"/>
</dbReference>
<evidence type="ECO:0000313" key="2">
    <source>
        <dbReference type="EMBL" id="QIN80171.1"/>
    </source>
</evidence>
<dbReference type="InterPro" id="IPR004045">
    <property type="entry name" value="Glutathione_S-Trfase_N"/>
</dbReference>
<dbReference type="PANTHER" id="PTHR45288">
    <property type="entry name" value="THIOREDOXIN FAMILY PROTEIN"/>
    <property type="match status" value="1"/>
</dbReference>
<proteinExistence type="predicted"/>
<dbReference type="AlphaFoldDB" id="A0A6G8Q128"/>
<dbReference type="Gene3D" id="3.40.30.10">
    <property type="entry name" value="Glutaredoxin"/>
    <property type="match status" value="1"/>
</dbReference>
<dbReference type="SUPFAM" id="SSF52833">
    <property type="entry name" value="Thioredoxin-like"/>
    <property type="match status" value="1"/>
</dbReference>
<organism evidence="2 3">
    <name type="scientific">Rubrobacter marinus</name>
    <dbReference type="NCBI Taxonomy" id="2653852"/>
    <lineage>
        <taxon>Bacteria</taxon>
        <taxon>Bacillati</taxon>
        <taxon>Actinomycetota</taxon>
        <taxon>Rubrobacteria</taxon>
        <taxon>Rubrobacterales</taxon>
        <taxon>Rubrobacteraceae</taxon>
        <taxon>Rubrobacter</taxon>
    </lineage>
</organism>
<dbReference type="Pfam" id="PF13417">
    <property type="entry name" value="GST_N_3"/>
    <property type="match status" value="1"/>
</dbReference>
<name>A0A6G8Q128_9ACTN</name>
<dbReference type="PROSITE" id="PS51354">
    <property type="entry name" value="GLUTAREDOXIN_2"/>
    <property type="match status" value="1"/>
</dbReference>
<reference evidence="2 3" key="1">
    <citation type="submission" date="2019-10" db="EMBL/GenBank/DDBJ databases">
        <title>Rubrobacter sp nov SCSIO 52915 isolated from a deep-sea sediment in the South China Sea.</title>
        <authorList>
            <person name="Chen R.W."/>
        </authorList>
    </citation>
    <scope>NUCLEOTIDE SEQUENCE [LARGE SCALE GENOMIC DNA]</scope>
    <source>
        <strain evidence="2 3">SCSIO 52915</strain>
    </source>
</reference>
<evidence type="ECO:0000259" key="1">
    <source>
        <dbReference type="PROSITE" id="PS50404"/>
    </source>
</evidence>
<dbReference type="EMBL" id="CP045121">
    <property type="protein sequence ID" value="QIN80171.1"/>
    <property type="molecule type" value="Genomic_DNA"/>
</dbReference>
<dbReference type="KEGG" id="rmar:GBA65_18475"/>
<gene>
    <name evidence="2" type="ORF">GBA65_18475</name>
</gene>
<dbReference type="Proteomes" id="UP000502706">
    <property type="component" value="Chromosome"/>
</dbReference>
<dbReference type="PANTHER" id="PTHR45288:SF2">
    <property type="entry name" value="THIOREDOXIN FAMILY PROTEIN"/>
    <property type="match status" value="1"/>
</dbReference>
<evidence type="ECO:0000313" key="3">
    <source>
        <dbReference type="Proteomes" id="UP000502706"/>
    </source>
</evidence>
<keyword evidence="3" id="KW-1185">Reference proteome</keyword>